<gene>
    <name evidence="1" type="ORF">F2P81_026407</name>
</gene>
<dbReference type="Proteomes" id="UP000438429">
    <property type="component" value="Unassembled WGS sequence"/>
</dbReference>
<dbReference type="EMBL" id="VEVO01015792">
    <property type="protein sequence ID" value="KAF0021340.1"/>
    <property type="molecule type" value="Genomic_DNA"/>
</dbReference>
<sequence length="87" mass="9700">MCHCSPSCALLSAADLLTLKKVDRVTEAPENEAARQSISDVLIQRSAYFAVCEANIQCFFFSFSVDVQLVTNRASLIMQLSLVYMLY</sequence>
<dbReference type="AlphaFoldDB" id="A0A6A4RPM4"/>
<proteinExistence type="predicted"/>
<comment type="caution">
    <text evidence="1">The sequence shown here is derived from an EMBL/GenBank/DDBJ whole genome shotgun (WGS) entry which is preliminary data.</text>
</comment>
<organism evidence="1 2">
    <name type="scientific">Scophthalmus maximus</name>
    <name type="common">Turbot</name>
    <name type="synonym">Psetta maxima</name>
    <dbReference type="NCBI Taxonomy" id="52904"/>
    <lineage>
        <taxon>Eukaryota</taxon>
        <taxon>Metazoa</taxon>
        <taxon>Chordata</taxon>
        <taxon>Craniata</taxon>
        <taxon>Vertebrata</taxon>
        <taxon>Euteleostomi</taxon>
        <taxon>Actinopterygii</taxon>
        <taxon>Neopterygii</taxon>
        <taxon>Teleostei</taxon>
        <taxon>Neoteleostei</taxon>
        <taxon>Acanthomorphata</taxon>
        <taxon>Carangaria</taxon>
        <taxon>Pleuronectiformes</taxon>
        <taxon>Pleuronectoidei</taxon>
        <taxon>Scophthalmidae</taxon>
        <taxon>Scophthalmus</taxon>
    </lineage>
</organism>
<evidence type="ECO:0000313" key="2">
    <source>
        <dbReference type="Proteomes" id="UP000438429"/>
    </source>
</evidence>
<evidence type="ECO:0000313" key="1">
    <source>
        <dbReference type="EMBL" id="KAF0021340.1"/>
    </source>
</evidence>
<name>A0A6A4RPM4_SCOMX</name>
<accession>A0A6A4RPM4</accession>
<reference evidence="1 2" key="1">
    <citation type="submission" date="2019-06" db="EMBL/GenBank/DDBJ databases">
        <title>Draft genomes of female and male turbot (Scophthalmus maximus).</title>
        <authorList>
            <person name="Xu H."/>
            <person name="Xu X.-W."/>
            <person name="Shao C."/>
            <person name="Chen S."/>
        </authorList>
    </citation>
    <scope>NUCLEOTIDE SEQUENCE [LARGE SCALE GENOMIC DNA]</scope>
    <source>
        <strain evidence="1">Ysfricsl-2016a</strain>
        <tissue evidence="1">Blood</tissue>
    </source>
</reference>
<protein>
    <submittedName>
        <fullName evidence="1">Uncharacterized protein</fullName>
    </submittedName>
</protein>